<gene>
    <name evidence="2" type="ORF">CPOL0286_LOCUS9070</name>
</gene>
<accession>A0A7S4MGB7</accession>
<dbReference type="PROSITE" id="PS50004">
    <property type="entry name" value="C2"/>
    <property type="match status" value="1"/>
</dbReference>
<dbReference type="EMBL" id="HBKO01019895">
    <property type="protein sequence ID" value="CAE2221512.1"/>
    <property type="molecule type" value="Transcribed_RNA"/>
</dbReference>
<evidence type="ECO:0000259" key="1">
    <source>
        <dbReference type="PROSITE" id="PS50004"/>
    </source>
</evidence>
<evidence type="ECO:0000313" key="2">
    <source>
        <dbReference type="EMBL" id="CAE2221512.1"/>
    </source>
</evidence>
<feature type="domain" description="C2" evidence="1">
    <location>
        <begin position="77"/>
        <end position="225"/>
    </location>
</feature>
<dbReference type="InterPro" id="IPR036691">
    <property type="entry name" value="Endo/exonu/phosph_ase_sf"/>
</dbReference>
<dbReference type="InterPro" id="IPR035892">
    <property type="entry name" value="C2_domain_sf"/>
</dbReference>
<dbReference type="CDD" id="cd00030">
    <property type="entry name" value="C2"/>
    <property type="match status" value="1"/>
</dbReference>
<dbReference type="Pfam" id="PF00168">
    <property type="entry name" value="C2"/>
    <property type="match status" value="1"/>
</dbReference>
<dbReference type="InterPro" id="IPR000300">
    <property type="entry name" value="IPPc"/>
</dbReference>
<dbReference type="Pfam" id="PF22669">
    <property type="entry name" value="Exo_endo_phos2"/>
    <property type="match status" value="1"/>
</dbReference>
<sequence length="284" mass="30943">MAADQLKESQRQGAAFAGFSEGSYEFAPTFKVKRQPDTVHKDQRIPSYCDRVLWKSMHAGRVKQTMLKSLPAISTSDHKPVVAGFEVVPSVGLLRINRSMPVLRASGFQVTGLVSADMTGGSDPYLVFFTNPPEVLSPHSQAPISKVKSVTTTTKKASKDEWLSWTERELPLMRPLVELEDLKEVTLIIAIFDHDLVGKDDLLGVCLVPLADPAATGGERYDIEIDQPITLYSSTKETGYIKGRLSIAGGSQIDSALQAARDSQCGADSSQLHRKFDCGSCTIA</sequence>
<dbReference type="Gene3D" id="3.60.10.10">
    <property type="entry name" value="Endonuclease/exonuclease/phosphatase"/>
    <property type="match status" value="1"/>
</dbReference>
<name>A0A7S4MGB7_9EUKA</name>
<protein>
    <recommendedName>
        <fullName evidence="1">C2 domain-containing protein</fullName>
    </recommendedName>
</protein>
<dbReference type="AlphaFoldDB" id="A0A7S4MGB7"/>
<dbReference type="PANTHER" id="PTHR11200">
    <property type="entry name" value="INOSITOL 5-PHOSPHATASE"/>
    <property type="match status" value="1"/>
</dbReference>
<dbReference type="SUPFAM" id="SSF56219">
    <property type="entry name" value="DNase I-like"/>
    <property type="match status" value="1"/>
</dbReference>
<dbReference type="GO" id="GO:0046856">
    <property type="term" value="P:phosphatidylinositol dephosphorylation"/>
    <property type="evidence" value="ECO:0007669"/>
    <property type="project" value="InterPro"/>
</dbReference>
<dbReference type="SUPFAM" id="SSF49562">
    <property type="entry name" value="C2 domain (Calcium/lipid-binding domain, CaLB)"/>
    <property type="match status" value="1"/>
</dbReference>
<dbReference type="Gene3D" id="2.60.40.150">
    <property type="entry name" value="C2 domain"/>
    <property type="match status" value="1"/>
</dbReference>
<dbReference type="GO" id="GO:0004439">
    <property type="term" value="F:phosphatidylinositol-4,5-bisphosphate 5-phosphatase activity"/>
    <property type="evidence" value="ECO:0007669"/>
    <property type="project" value="TreeGrafter"/>
</dbReference>
<reference evidence="2" key="1">
    <citation type="submission" date="2021-01" db="EMBL/GenBank/DDBJ databases">
        <authorList>
            <person name="Corre E."/>
            <person name="Pelletier E."/>
            <person name="Niang G."/>
            <person name="Scheremetjew M."/>
            <person name="Finn R."/>
            <person name="Kale V."/>
            <person name="Holt S."/>
            <person name="Cochrane G."/>
            <person name="Meng A."/>
            <person name="Brown T."/>
            <person name="Cohen L."/>
        </authorList>
    </citation>
    <scope>NUCLEOTIDE SEQUENCE</scope>
    <source>
        <strain evidence="2">UIO037</strain>
    </source>
</reference>
<dbReference type="InterPro" id="IPR000008">
    <property type="entry name" value="C2_dom"/>
</dbReference>
<proteinExistence type="predicted"/>
<dbReference type="InterPro" id="IPR046985">
    <property type="entry name" value="IP5"/>
</dbReference>
<organism evidence="2">
    <name type="scientific">Prymnesium polylepis</name>
    <dbReference type="NCBI Taxonomy" id="72548"/>
    <lineage>
        <taxon>Eukaryota</taxon>
        <taxon>Haptista</taxon>
        <taxon>Haptophyta</taxon>
        <taxon>Prymnesiophyceae</taxon>
        <taxon>Prymnesiales</taxon>
        <taxon>Prymnesiaceae</taxon>
        <taxon>Prymnesium</taxon>
    </lineage>
</organism>